<gene>
    <name evidence="1" type="ORF">DNTS_034971</name>
</gene>
<dbReference type="STRING" id="623744.A0A553MT66"/>
<evidence type="ECO:0000313" key="1">
    <source>
        <dbReference type="EMBL" id="TRY56374.1"/>
    </source>
</evidence>
<feature type="non-terminal residue" evidence="1">
    <location>
        <position position="1"/>
    </location>
</feature>
<dbReference type="GO" id="GO:0007186">
    <property type="term" value="P:G protein-coupled receptor signaling pathway"/>
    <property type="evidence" value="ECO:0007669"/>
    <property type="project" value="TreeGrafter"/>
</dbReference>
<keyword evidence="2" id="KW-1185">Reference proteome</keyword>
<reference evidence="1 2" key="1">
    <citation type="journal article" date="2019" name="Sci. Data">
        <title>Hybrid genome assembly and annotation of Danionella translucida.</title>
        <authorList>
            <person name="Kadobianskyi M."/>
            <person name="Schulze L."/>
            <person name="Schuelke M."/>
            <person name="Judkewitz B."/>
        </authorList>
    </citation>
    <scope>NUCLEOTIDE SEQUENCE [LARGE SCALE GENOMIC DNA]</scope>
    <source>
        <strain evidence="1 2">Bolton</strain>
    </source>
</reference>
<dbReference type="EMBL" id="SRMA01027286">
    <property type="protein sequence ID" value="TRY56374.1"/>
    <property type="molecule type" value="Genomic_DNA"/>
</dbReference>
<dbReference type="Proteomes" id="UP000316079">
    <property type="component" value="Unassembled WGS sequence"/>
</dbReference>
<dbReference type="AlphaFoldDB" id="A0A553MT66"/>
<evidence type="ECO:0000313" key="2">
    <source>
        <dbReference type="Proteomes" id="UP000316079"/>
    </source>
</evidence>
<accession>A0A553MT66</accession>
<comment type="caution">
    <text evidence="1">The sequence shown here is derived from an EMBL/GenBank/DDBJ whole genome shotgun (WGS) entry which is preliminary data.</text>
</comment>
<dbReference type="GO" id="GO:0005944">
    <property type="term" value="C:phosphatidylinositol 3-kinase complex, class IB"/>
    <property type="evidence" value="ECO:0007669"/>
    <property type="project" value="InterPro"/>
</dbReference>
<dbReference type="InterPro" id="IPR019522">
    <property type="entry name" value="PIK3R5/6"/>
</dbReference>
<organism evidence="1 2">
    <name type="scientific">Danionella cerebrum</name>
    <dbReference type="NCBI Taxonomy" id="2873325"/>
    <lineage>
        <taxon>Eukaryota</taxon>
        <taxon>Metazoa</taxon>
        <taxon>Chordata</taxon>
        <taxon>Craniata</taxon>
        <taxon>Vertebrata</taxon>
        <taxon>Euteleostomi</taxon>
        <taxon>Actinopterygii</taxon>
        <taxon>Neopterygii</taxon>
        <taxon>Teleostei</taxon>
        <taxon>Ostariophysi</taxon>
        <taxon>Cypriniformes</taxon>
        <taxon>Danionidae</taxon>
        <taxon>Danioninae</taxon>
        <taxon>Danionella</taxon>
    </lineage>
</organism>
<proteinExistence type="predicted"/>
<dbReference type="OrthoDB" id="8781591at2759"/>
<dbReference type="GO" id="GO:0046935">
    <property type="term" value="F:1-phosphatidylinositol-3-kinase regulator activity"/>
    <property type="evidence" value="ECO:0007669"/>
    <property type="project" value="InterPro"/>
</dbReference>
<sequence>TVYIPDDLYKRVYDLCKRLLTLPQPYSNVGLSYASQMKKERHSPGWVFVFADPSVFSESFSKVLQTDIEAQGIFRSPNSMMRCVVQHALQAALGQDCDGAALGDALQ</sequence>
<name>A0A553MT66_9TELE</name>
<feature type="non-terminal residue" evidence="1">
    <location>
        <position position="107"/>
    </location>
</feature>
<dbReference type="PANTHER" id="PTHR15593:SF1">
    <property type="entry name" value="PHOSPHOINOSITIDE 3-KINASE REGULATORY SUBUNIT 6"/>
    <property type="match status" value="1"/>
</dbReference>
<protein>
    <submittedName>
        <fullName evidence="1">Uncharacterized protein</fullName>
    </submittedName>
</protein>
<dbReference type="PANTHER" id="PTHR15593">
    <property type="entry name" value="PHOSPHATIDYLINOSITOL 3-KINASE REGULATORY SUBUNIT"/>
    <property type="match status" value="1"/>
</dbReference>